<dbReference type="AlphaFoldDB" id="A0A382SNT9"/>
<sequence length="152" mass="16359">MNRVDGTNLNQAEAGVYRFESKTPGELTLIHTLSGEKQTVAVPTNVGQGTSINFSELGVQVELNNRYDGSVVIGQETVDQAQNTLSPANTNLANREADVTVKEGTLTIAQQTKQELEQKVGTATIDRDNAITSRNDAKDVRDAAQTSLNQAK</sequence>
<dbReference type="EMBL" id="UINC01130213">
    <property type="protein sequence ID" value="SVD11135.1"/>
    <property type="molecule type" value="Genomic_DNA"/>
</dbReference>
<feature type="non-terminal residue" evidence="2">
    <location>
        <position position="152"/>
    </location>
</feature>
<evidence type="ECO:0000313" key="2">
    <source>
        <dbReference type="EMBL" id="SVD11135.1"/>
    </source>
</evidence>
<reference evidence="2" key="1">
    <citation type="submission" date="2018-05" db="EMBL/GenBank/DDBJ databases">
        <authorList>
            <person name="Lanie J.A."/>
            <person name="Ng W.-L."/>
            <person name="Kazmierczak K.M."/>
            <person name="Andrzejewski T.M."/>
            <person name="Davidsen T.M."/>
            <person name="Wayne K.J."/>
            <person name="Tettelin H."/>
            <person name="Glass J.I."/>
            <person name="Rusch D."/>
            <person name="Podicherti R."/>
            <person name="Tsui H.-C.T."/>
            <person name="Winkler M.E."/>
        </authorList>
    </citation>
    <scope>NUCLEOTIDE SEQUENCE</scope>
</reference>
<proteinExistence type="predicted"/>
<gene>
    <name evidence="2" type="ORF">METZ01_LOCUS363989</name>
</gene>
<feature type="region of interest" description="Disordered" evidence="1">
    <location>
        <begin position="133"/>
        <end position="152"/>
    </location>
</feature>
<feature type="compositionally biased region" description="Basic and acidic residues" evidence="1">
    <location>
        <begin position="133"/>
        <end position="142"/>
    </location>
</feature>
<organism evidence="2">
    <name type="scientific">marine metagenome</name>
    <dbReference type="NCBI Taxonomy" id="408172"/>
    <lineage>
        <taxon>unclassified sequences</taxon>
        <taxon>metagenomes</taxon>
        <taxon>ecological metagenomes</taxon>
    </lineage>
</organism>
<accession>A0A382SNT9</accession>
<name>A0A382SNT9_9ZZZZ</name>
<protein>
    <submittedName>
        <fullName evidence="2">Uncharacterized protein</fullName>
    </submittedName>
</protein>
<evidence type="ECO:0000256" key="1">
    <source>
        <dbReference type="SAM" id="MobiDB-lite"/>
    </source>
</evidence>